<dbReference type="AlphaFoldDB" id="A0A1E1WC72"/>
<sequence length="236" mass="26294">AYPSLLGRLPGSPSRQVYSSFPYLTDSRTPDESRLASESSEVCIGTHSRIGILRSPMEYSYQSQDSTCKQSKKNKEVSCRHIKKRKLLSETDSVSLRLTKFCQSNNPERAHTFSSHTDFSEDIQTTQSQAKEVATTSSCKRAFVVARGHRSQLSISSQEADNTFPHHGCSRHRVGCSAQRTLPIRNMEASSETLALKPERDVCCVWSNKLSGSKPTGSTCICTVRQQDTNSLPQER</sequence>
<evidence type="ECO:0000313" key="2">
    <source>
        <dbReference type="EMBL" id="JAT84576.1"/>
    </source>
</evidence>
<proteinExistence type="predicted"/>
<feature type="non-terminal residue" evidence="2">
    <location>
        <position position="236"/>
    </location>
</feature>
<reference evidence="2" key="1">
    <citation type="submission" date="2015-09" db="EMBL/GenBank/DDBJ databases">
        <title>De novo assembly of Pectinophora gossypiella (Pink Bollworm) gut transcriptome.</title>
        <authorList>
            <person name="Tassone E.E."/>
        </authorList>
    </citation>
    <scope>NUCLEOTIDE SEQUENCE</scope>
</reference>
<feature type="region of interest" description="Disordered" evidence="1">
    <location>
        <begin position="112"/>
        <end position="131"/>
    </location>
</feature>
<dbReference type="EMBL" id="GDQN01006478">
    <property type="protein sequence ID" value="JAT84576.1"/>
    <property type="molecule type" value="Transcribed_RNA"/>
</dbReference>
<protein>
    <submittedName>
        <fullName evidence="2">Uncharacterized protein</fullName>
    </submittedName>
</protein>
<name>A0A1E1WC72_PECGO</name>
<gene>
    <name evidence="2" type="ORF">g.17815</name>
</gene>
<feature type="non-terminal residue" evidence="2">
    <location>
        <position position="1"/>
    </location>
</feature>
<organism evidence="2">
    <name type="scientific">Pectinophora gossypiella</name>
    <name type="common">Cotton pink bollworm</name>
    <name type="synonym">Depressaria gossypiella</name>
    <dbReference type="NCBI Taxonomy" id="13191"/>
    <lineage>
        <taxon>Eukaryota</taxon>
        <taxon>Metazoa</taxon>
        <taxon>Ecdysozoa</taxon>
        <taxon>Arthropoda</taxon>
        <taxon>Hexapoda</taxon>
        <taxon>Insecta</taxon>
        <taxon>Pterygota</taxon>
        <taxon>Neoptera</taxon>
        <taxon>Endopterygota</taxon>
        <taxon>Lepidoptera</taxon>
        <taxon>Glossata</taxon>
        <taxon>Ditrysia</taxon>
        <taxon>Gelechioidea</taxon>
        <taxon>Gelechiidae</taxon>
        <taxon>Apatetrinae</taxon>
        <taxon>Pectinophora</taxon>
    </lineage>
</organism>
<accession>A0A1E1WC72</accession>
<evidence type="ECO:0000256" key="1">
    <source>
        <dbReference type="SAM" id="MobiDB-lite"/>
    </source>
</evidence>